<comment type="caution">
    <text evidence="1">The sequence shown here is derived from an EMBL/GenBank/DDBJ whole genome shotgun (WGS) entry which is preliminary data.</text>
</comment>
<reference evidence="1 2" key="1">
    <citation type="submission" date="2022-02" db="EMBL/GenBank/DDBJ databases">
        <title>Study of halophilic communities from a Mexican lake.</title>
        <authorList>
            <person name="Hernandez-Soto L.M."/>
            <person name="Martinez-Abarca F."/>
            <person name="Ramirez-Saad H.C."/>
            <person name="Aguirre-Garrido J.F."/>
        </authorList>
    </citation>
    <scope>NUCLEOTIDE SEQUENCE [LARGE SCALE GENOMIC DNA]</scope>
    <source>
        <strain evidence="1 2">Hjan13</strain>
    </source>
</reference>
<dbReference type="EMBL" id="JAKNQU010000001">
    <property type="protein sequence ID" value="MCZ0925998.1"/>
    <property type="molecule type" value="Genomic_DNA"/>
</dbReference>
<accession>A0ABT4IQZ4</accession>
<sequence length="50" mass="5611">MAFLVIGELITSTLLSQLVIPVVYRGVDDIVNLLHRSTTNRRETIKAEVD</sequence>
<name>A0ABT4IQZ4_9GAMM</name>
<dbReference type="RefSeq" id="WP_176243727.1">
    <property type="nucleotide sequence ID" value="NZ_JAKNQT010000004.1"/>
</dbReference>
<protein>
    <submittedName>
        <fullName evidence="1">Uncharacterized protein</fullName>
    </submittedName>
</protein>
<gene>
    <name evidence="1" type="ORF">L0635_02750</name>
</gene>
<dbReference type="Proteomes" id="UP001321125">
    <property type="component" value="Unassembled WGS sequence"/>
</dbReference>
<organism evidence="1 2">
    <name type="scientific">Vreelandella janggokensis</name>
    <dbReference type="NCBI Taxonomy" id="370767"/>
    <lineage>
        <taxon>Bacteria</taxon>
        <taxon>Pseudomonadati</taxon>
        <taxon>Pseudomonadota</taxon>
        <taxon>Gammaproteobacteria</taxon>
        <taxon>Oceanospirillales</taxon>
        <taxon>Halomonadaceae</taxon>
        <taxon>Vreelandella</taxon>
    </lineage>
</organism>
<proteinExistence type="predicted"/>
<evidence type="ECO:0000313" key="1">
    <source>
        <dbReference type="EMBL" id="MCZ0925998.1"/>
    </source>
</evidence>
<evidence type="ECO:0000313" key="2">
    <source>
        <dbReference type="Proteomes" id="UP001321125"/>
    </source>
</evidence>
<keyword evidence="2" id="KW-1185">Reference proteome</keyword>